<feature type="compositionally biased region" description="Polar residues" evidence="2">
    <location>
        <begin position="237"/>
        <end position="251"/>
    </location>
</feature>
<dbReference type="EMBL" id="CP003002">
    <property type="protein sequence ID" value="AEO54297.1"/>
    <property type="molecule type" value="Genomic_DNA"/>
</dbReference>
<dbReference type="HOGENOM" id="CLU_029404_1_0_1"/>
<organism evidence="3 4">
    <name type="scientific">Thermothelomyces thermophilus (strain ATCC 42464 / BCRC 31852 / DSM 1799)</name>
    <name type="common">Sporotrichum thermophile</name>
    <dbReference type="NCBI Taxonomy" id="573729"/>
    <lineage>
        <taxon>Eukaryota</taxon>
        <taxon>Fungi</taxon>
        <taxon>Dikarya</taxon>
        <taxon>Ascomycota</taxon>
        <taxon>Pezizomycotina</taxon>
        <taxon>Sordariomycetes</taxon>
        <taxon>Sordariomycetidae</taxon>
        <taxon>Sordariales</taxon>
        <taxon>Chaetomiaceae</taxon>
        <taxon>Thermothelomyces</taxon>
    </lineage>
</organism>
<dbReference type="InParanoid" id="G2Q2T0"/>
<dbReference type="STRING" id="573729.G2Q2T0"/>
<keyword evidence="1" id="KW-0460">Magnesium</keyword>
<dbReference type="GeneID" id="11508588"/>
<dbReference type="GO" id="GO:0004722">
    <property type="term" value="F:protein serine/threonine phosphatase activity"/>
    <property type="evidence" value="ECO:0007669"/>
    <property type="project" value="UniProtKB-EC"/>
</dbReference>
<dbReference type="SUPFAM" id="SSF81606">
    <property type="entry name" value="PP2C-like"/>
    <property type="match status" value="1"/>
</dbReference>
<dbReference type="Proteomes" id="UP000007322">
    <property type="component" value="Chromosome 1"/>
</dbReference>
<keyword evidence="1" id="KW-0479">Metal-binding</keyword>
<feature type="compositionally biased region" description="Polar residues" evidence="2">
    <location>
        <begin position="260"/>
        <end position="269"/>
    </location>
</feature>
<name>G2Q2T0_THET4</name>
<keyword evidence="1" id="KW-0904">Protein phosphatase</keyword>
<evidence type="ECO:0000313" key="4">
    <source>
        <dbReference type="Proteomes" id="UP000007322"/>
    </source>
</evidence>
<dbReference type="PANTHER" id="PTHR12320">
    <property type="entry name" value="PROTEIN PHOSPHATASE 2C"/>
    <property type="match status" value="1"/>
</dbReference>
<dbReference type="Gene3D" id="3.60.40.10">
    <property type="entry name" value="PPM-type phosphatase domain"/>
    <property type="match status" value="1"/>
</dbReference>
<gene>
    <name evidence="3" type="ORF">MYCTH_2296734</name>
</gene>
<comment type="catalytic activity">
    <reaction evidence="1">
        <text>O-phospho-L-seryl-[protein] + H2O = L-seryl-[protein] + phosphate</text>
        <dbReference type="Rhea" id="RHEA:20629"/>
        <dbReference type="Rhea" id="RHEA-COMP:9863"/>
        <dbReference type="Rhea" id="RHEA-COMP:11604"/>
        <dbReference type="ChEBI" id="CHEBI:15377"/>
        <dbReference type="ChEBI" id="CHEBI:29999"/>
        <dbReference type="ChEBI" id="CHEBI:43474"/>
        <dbReference type="ChEBI" id="CHEBI:83421"/>
        <dbReference type="EC" id="3.1.3.16"/>
    </reaction>
</comment>
<dbReference type="eggNOG" id="KOG1379">
    <property type="taxonomic scope" value="Eukaryota"/>
</dbReference>
<dbReference type="OrthoDB" id="25675at2759"/>
<dbReference type="InterPro" id="IPR039123">
    <property type="entry name" value="PPTC7"/>
</dbReference>
<dbReference type="KEGG" id="mtm:MYCTH_2296734"/>
<dbReference type="OMA" id="FKTEGQW"/>
<keyword evidence="1" id="KW-0464">Manganese</keyword>
<dbReference type="InterPro" id="IPR036457">
    <property type="entry name" value="PPM-type-like_dom_sf"/>
</dbReference>
<keyword evidence="4" id="KW-1185">Reference proteome</keyword>
<dbReference type="FunFam" id="3.60.40.10:FF:000118">
    <property type="entry name" value="Phosphatase 2C-like domain-containing protein"/>
    <property type="match status" value="1"/>
</dbReference>
<reference evidence="3 4" key="1">
    <citation type="journal article" date="2011" name="Nat. Biotechnol.">
        <title>Comparative genomic analysis of the thermophilic biomass-degrading fungi Myceliophthora thermophila and Thielavia terrestris.</title>
        <authorList>
            <person name="Berka R.M."/>
            <person name="Grigoriev I.V."/>
            <person name="Otillar R."/>
            <person name="Salamov A."/>
            <person name="Grimwood J."/>
            <person name="Reid I."/>
            <person name="Ishmael N."/>
            <person name="John T."/>
            <person name="Darmond C."/>
            <person name="Moisan M.-C."/>
            <person name="Henrissat B."/>
            <person name="Coutinho P.M."/>
            <person name="Lombard V."/>
            <person name="Natvig D.O."/>
            <person name="Lindquist E."/>
            <person name="Schmutz J."/>
            <person name="Lucas S."/>
            <person name="Harris P."/>
            <person name="Powlowski J."/>
            <person name="Bellemare A."/>
            <person name="Taylor D."/>
            <person name="Butler G."/>
            <person name="de Vries R.P."/>
            <person name="Allijn I.E."/>
            <person name="van den Brink J."/>
            <person name="Ushinsky S."/>
            <person name="Storms R."/>
            <person name="Powell A.J."/>
            <person name="Paulsen I.T."/>
            <person name="Elbourne L.D.H."/>
            <person name="Baker S.E."/>
            <person name="Magnuson J."/>
            <person name="LaBoissiere S."/>
            <person name="Clutterbuck A.J."/>
            <person name="Martinez D."/>
            <person name="Wogulis M."/>
            <person name="de Leon A.L."/>
            <person name="Rey M.W."/>
            <person name="Tsang A."/>
        </authorList>
    </citation>
    <scope>NUCLEOTIDE SEQUENCE [LARGE SCALE GENOMIC DNA]</scope>
    <source>
        <strain evidence="4">ATCC 42464 / BCRC 31852 / DSM 1799</strain>
    </source>
</reference>
<evidence type="ECO:0000256" key="2">
    <source>
        <dbReference type="SAM" id="MobiDB-lite"/>
    </source>
</evidence>
<sequence>MRGLAAQLPAPALYARLRPTVSVSQSGITTHVSTKRSTASWHRQHGRLKGVLPSQIHRVSCASQFSQSGPSAYPSANPSRPLRAATSPPLDENGKLDSSVFSKFPFRFDTGIALFAKRTPRPFPPPFLSPPSGSFSDPLSTHDRSRDRRRAYVDGHLIQGFTNGDDAVFASDYFICANDGVGAWSTRPRGHAGLWARLMLHFWATAVFQDAADHGDSYRPDPVAYLQRAYEQTIEATSPPNDWQGTTTTAGAQLHYRRVTTPSTSNDSTRGPGPDGEEAGDFEPLLYVTNLGDSQIMVIRPTTRELIYKSAEQWHWFDCPRQLGTNSPDTPRECAVVDEVPLREGDVVLAMSDGVIDNLWAHEIVEKVSSSLERWMAGDCPRALSSRVKFDLGEEEEEEVKDDSGMGFVAEELMEAARTIAVDPFAESPFMEHAIEEGLASAGGKLDDISVVAAICRRNHAPKQG</sequence>
<feature type="region of interest" description="Disordered" evidence="2">
    <location>
        <begin position="126"/>
        <end position="146"/>
    </location>
</feature>
<dbReference type="PANTHER" id="PTHR12320:SF24">
    <property type="entry name" value="PROTEIN PHOSPHATASE"/>
    <property type="match status" value="1"/>
</dbReference>
<feature type="compositionally biased region" description="Low complexity" evidence="2">
    <location>
        <begin position="130"/>
        <end position="139"/>
    </location>
</feature>
<protein>
    <recommendedName>
        <fullName evidence="1">Protein phosphatase</fullName>
        <ecNumber evidence="1">3.1.3.16</ecNumber>
    </recommendedName>
</protein>
<comment type="cofactor">
    <cofactor evidence="1">
        <name>Mn(2+)</name>
        <dbReference type="ChEBI" id="CHEBI:29035"/>
    </cofactor>
</comment>
<evidence type="ECO:0000313" key="3">
    <source>
        <dbReference type="EMBL" id="AEO54297.1"/>
    </source>
</evidence>
<proteinExistence type="inferred from homology"/>
<feature type="region of interest" description="Disordered" evidence="2">
    <location>
        <begin position="63"/>
        <end position="93"/>
    </location>
</feature>
<dbReference type="RefSeq" id="XP_003659542.1">
    <property type="nucleotide sequence ID" value="XM_003659494.1"/>
</dbReference>
<dbReference type="EC" id="3.1.3.16" evidence="1"/>
<comment type="similarity">
    <text evidence="1">Belongs to the PP2C family.</text>
</comment>
<dbReference type="VEuPathDB" id="FungiDB:MYCTH_2296734"/>
<feature type="region of interest" description="Disordered" evidence="2">
    <location>
        <begin position="237"/>
        <end position="281"/>
    </location>
</feature>
<accession>G2Q2T0</accession>
<feature type="compositionally biased region" description="Polar residues" evidence="2">
    <location>
        <begin position="63"/>
        <end position="78"/>
    </location>
</feature>
<evidence type="ECO:0000256" key="1">
    <source>
        <dbReference type="RuleBase" id="RU366020"/>
    </source>
</evidence>
<dbReference type="GO" id="GO:0046872">
    <property type="term" value="F:metal ion binding"/>
    <property type="evidence" value="ECO:0007669"/>
    <property type="project" value="UniProtKB-UniRule"/>
</dbReference>
<keyword evidence="1" id="KW-0378">Hydrolase</keyword>
<comment type="catalytic activity">
    <reaction evidence="1">
        <text>O-phospho-L-threonyl-[protein] + H2O = L-threonyl-[protein] + phosphate</text>
        <dbReference type="Rhea" id="RHEA:47004"/>
        <dbReference type="Rhea" id="RHEA-COMP:11060"/>
        <dbReference type="Rhea" id="RHEA-COMP:11605"/>
        <dbReference type="ChEBI" id="CHEBI:15377"/>
        <dbReference type="ChEBI" id="CHEBI:30013"/>
        <dbReference type="ChEBI" id="CHEBI:43474"/>
        <dbReference type="ChEBI" id="CHEBI:61977"/>
        <dbReference type="EC" id="3.1.3.16"/>
    </reaction>
</comment>
<comment type="cofactor">
    <cofactor evidence="1">
        <name>Mg(2+)</name>
        <dbReference type="ChEBI" id="CHEBI:18420"/>
    </cofactor>
</comment>
<dbReference type="AlphaFoldDB" id="G2Q2T0"/>